<gene>
    <name evidence="1" type="ORF">PAXRUDRAFT_830326</name>
</gene>
<protein>
    <submittedName>
        <fullName evidence="1">Uncharacterized protein</fullName>
    </submittedName>
</protein>
<sequence length="86" mass="9479">MSPTVIYQLSLGPPFMVSVLCPLPWLQHEFPHMDLCSTVGQQTPGVLLLQAASSFQWSQLVPPHSQTSYQTPIASSLPVFDREAVI</sequence>
<dbReference type="InParanoid" id="A0A0D0E4A4"/>
<reference evidence="2" key="2">
    <citation type="submission" date="2015-01" db="EMBL/GenBank/DDBJ databases">
        <title>Evolutionary Origins and Diversification of the Mycorrhizal Mutualists.</title>
        <authorList>
            <consortium name="DOE Joint Genome Institute"/>
            <consortium name="Mycorrhizal Genomics Consortium"/>
            <person name="Kohler A."/>
            <person name="Kuo A."/>
            <person name="Nagy L.G."/>
            <person name="Floudas D."/>
            <person name="Copeland A."/>
            <person name="Barry K.W."/>
            <person name="Cichocki N."/>
            <person name="Veneault-Fourrey C."/>
            <person name="LaButti K."/>
            <person name="Lindquist E.A."/>
            <person name="Lipzen A."/>
            <person name="Lundell T."/>
            <person name="Morin E."/>
            <person name="Murat C."/>
            <person name="Riley R."/>
            <person name="Ohm R."/>
            <person name="Sun H."/>
            <person name="Tunlid A."/>
            <person name="Henrissat B."/>
            <person name="Grigoriev I.V."/>
            <person name="Hibbett D.S."/>
            <person name="Martin F."/>
        </authorList>
    </citation>
    <scope>NUCLEOTIDE SEQUENCE [LARGE SCALE GENOMIC DNA]</scope>
    <source>
        <strain evidence="2">Ve08.2h10</strain>
    </source>
</reference>
<dbReference type="EMBL" id="KN825321">
    <property type="protein sequence ID" value="KIK92045.1"/>
    <property type="molecule type" value="Genomic_DNA"/>
</dbReference>
<keyword evidence="2" id="KW-1185">Reference proteome</keyword>
<evidence type="ECO:0000313" key="2">
    <source>
        <dbReference type="Proteomes" id="UP000054538"/>
    </source>
</evidence>
<evidence type="ECO:0000313" key="1">
    <source>
        <dbReference type="EMBL" id="KIK92045.1"/>
    </source>
</evidence>
<organism evidence="1 2">
    <name type="scientific">Paxillus rubicundulus Ve08.2h10</name>
    <dbReference type="NCBI Taxonomy" id="930991"/>
    <lineage>
        <taxon>Eukaryota</taxon>
        <taxon>Fungi</taxon>
        <taxon>Dikarya</taxon>
        <taxon>Basidiomycota</taxon>
        <taxon>Agaricomycotina</taxon>
        <taxon>Agaricomycetes</taxon>
        <taxon>Agaricomycetidae</taxon>
        <taxon>Boletales</taxon>
        <taxon>Paxilineae</taxon>
        <taxon>Paxillaceae</taxon>
        <taxon>Paxillus</taxon>
    </lineage>
</organism>
<accession>A0A0D0E4A4</accession>
<dbReference type="AlphaFoldDB" id="A0A0D0E4A4"/>
<reference evidence="1 2" key="1">
    <citation type="submission" date="2014-04" db="EMBL/GenBank/DDBJ databases">
        <authorList>
            <consortium name="DOE Joint Genome Institute"/>
            <person name="Kuo A."/>
            <person name="Kohler A."/>
            <person name="Jargeat P."/>
            <person name="Nagy L.G."/>
            <person name="Floudas D."/>
            <person name="Copeland A."/>
            <person name="Barry K.W."/>
            <person name="Cichocki N."/>
            <person name="Veneault-Fourrey C."/>
            <person name="LaButti K."/>
            <person name="Lindquist E.A."/>
            <person name="Lipzen A."/>
            <person name="Lundell T."/>
            <person name="Morin E."/>
            <person name="Murat C."/>
            <person name="Sun H."/>
            <person name="Tunlid A."/>
            <person name="Henrissat B."/>
            <person name="Grigoriev I.V."/>
            <person name="Hibbett D.S."/>
            <person name="Martin F."/>
            <person name="Nordberg H.P."/>
            <person name="Cantor M.N."/>
            <person name="Hua S.X."/>
        </authorList>
    </citation>
    <scope>NUCLEOTIDE SEQUENCE [LARGE SCALE GENOMIC DNA]</scope>
    <source>
        <strain evidence="1 2">Ve08.2h10</strain>
    </source>
</reference>
<dbReference type="Proteomes" id="UP000054538">
    <property type="component" value="Unassembled WGS sequence"/>
</dbReference>
<name>A0A0D0E4A4_9AGAM</name>
<proteinExistence type="predicted"/>
<dbReference type="HOGENOM" id="CLU_2498525_0_0_1"/>